<gene>
    <name evidence="1" type="ORF">CLSA_c24870</name>
</gene>
<dbReference type="Proteomes" id="UP000017118">
    <property type="component" value="Chromosome"/>
</dbReference>
<evidence type="ECO:0000313" key="2">
    <source>
        <dbReference type="Proteomes" id="UP000017118"/>
    </source>
</evidence>
<name>U5MS93_CLOSA</name>
<accession>U5MS93</accession>
<dbReference type="AlphaFoldDB" id="U5MS93"/>
<keyword evidence="2" id="KW-1185">Reference proteome</keyword>
<protein>
    <submittedName>
        <fullName evidence="1">Uncharacterized protein</fullName>
    </submittedName>
</protein>
<organism evidence="1 2">
    <name type="scientific">Clostridium saccharobutylicum DSM 13864</name>
    <dbReference type="NCBI Taxonomy" id="1345695"/>
    <lineage>
        <taxon>Bacteria</taxon>
        <taxon>Bacillati</taxon>
        <taxon>Bacillota</taxon>
        <taxon>Clostridia</taxon>
        <taxon>Eubacteriales</taxon>
        <taxon>Clostridiaceae</taxon>
        <taxon>Clostridium</taxon>
    </lineage>
</organism>
<reference evidence="1 2" key="1">
    <citation type="journal article" date="2013" name="Genome Announc.">
        <title>Complete Genome Sequence of the Solvent Producer Clostridium saccharobutylicum NCP262 (DSM 13864).</title>
        <authorList>
            <person name="Poehlein A."/>
            <person name="Hartwich K."/>
            <person name="Krabben P."/>
            <person name="Ehrenreich A."/>
            <person name="Liebl W."/>
            <person name="Durre P."/>
            <person name="Gottschalk G."/>
            <person name="Daniel R."/>
        </authorList>
    </citation>
    <scope>NUCLEOTIDE SEQUENCE [LARGE SCALE GENOMIC DNA]</scope>
    <source>
        <strain evidence="1">DSM 13864</strain>
    </source>
</reference>
<sequence length="41" mass="5124">MDYRFLKEIININRLQKRERVTYKDGSLSNEKMSFYFFITK</sequence>
<dbReference type="HOGENOM" id="CLU_3268183_0_0_9"/>
<dbReference type="KEGG" id="csb:CLSA_c24870"/>
<evidence type="ECO:0000313" key="1">
    <source>
        <dbReference type="EMBL" id="AGX43460.1"/>
    </source>
</evidence>
<dbReference type="EMBL" id="CP006721">
    <property type="protein sequence ID" value="AGX43460.1"/>
    <property type="molecule type" value="Genomic_DNA"/>
</dbReference>
<dbReference type="PATRIC" id="fig|1345695.3.peg.2463"/>
<proteinExistence type="predicted"/>